<proteinExistence type="predicted"/>
<organism evidence="1">
    <name type="scientific">Medicago truncatula</name>
    <name type="common">Barrel medic</name>
    <name type="synonym">Medicago tribuloides</name>
    <dbReference type="NCBI Taxonomy" id="3880"/>
    <lineage>
        <taxon>Eukaryota</taxon>
        <taxon>Viridiplantae</taxon>
        <taxon>Streptophyta</taxon>
        <taxon>Embryophyta</taxon>
        <taxon>Tracheophyta</taxon>
        <taxon>Spermatophyta</taxon>
        <taxon>Magnoliopsida</taxon>
        <taxon>eudicotyledons</taxon>
        <taxon>Gunneridae</taxon>
        <taxon>Pentapetalae</taxon>
        <taxon>rosids</taxon>
        <taxon>fabids</taxon>
        <taxon>Fabales</taxon>
        <taxon>Fabaceae</taxon>
        <taxon>Papilionoideae</taxon>
        <taxon>50 kb inversion clade</taxon>
        <taxon>NPAAA clade</taxon>
        <taxon>Hologalegina</taxon>
        <taxon>IRL clade</taxon>
        <taxon>Trifolieae</taxon>
        <taxon>Medicago</taxon>
    </lineage>
</organism>
<reference evidence="1" key="1">
    <citation type="submission" date="2004-10" db="EMBL/GenBank/DDBJ databases">
        <authorList>
            <person name="Town C.D."/>
        </authorList>
    </citation>
    <scope>NUCLEOTIDE SEQUENCE</scope>
</reference>
<accession>A2Q2M7</accession>
<reference evidence="1" key="2">
    <citation type="submission" date="2007-03" db="EMBL/GenBank/DDBJ databases">
        <authorList>
            <consortium name="The International Medicago Genome Annotation Group"/>
        </authorList>
    </citation>
    <scope>NUCLEOTIDE SEQUENCE</scope>
</reference>
<dbReference type="EMBL" id="AC151521">
    <property type="protein sequence ID" value="ABN06163.1"/>
    <property type="molecule type" value="Genomic_DNA"/>
</dbReference>
<name>A2Q2M7_MEDTR</name>
<sequence>MGGRVAVGGHVRPTALSCVTKDITEPGDYGGFPAVCASQQLLVAWVVSEHVSRYPKCQDLFAQHNILRFLVSILHLNLFKRIENMQLLAISQYCWIGCRLVWQVLLQYMMLLPTSTKPKAMKCSYSSKLSTLFIKLR</sequence>
<gene>
    <name evidence="1" type="ORF">MtrDRAFT_AC151521g50v2</name>
</gene>
<protein>
    <submittedName>
        <fullName evidence="1">Uncharacterized protein</fullName>
    </submittedName>
</protein>
<dbReference type="AlphaFoldDB" id="A2Q2M7"/>
<evidence type="ECO:0000313" key="1">
    <source>
        <dbReference type="EMBL" id="ABN06163.1"/>
    </source>
</evidence>